<accession>A0A317F2L8</accession>
<name>A0A317F2L8_9SPHI</name>
<organism evidence="1 2">
    <name type="scientific">Pedobacter paludis</name>
    <dbReference type="NCBI Taxonomy" id="2203212"/>
    <lineage>
        <taxon>Bacteria</taxon>
        <taxon>Pseudomonadati</taxon>
        <taxon>Bacteroidota</taxon>
        <taxon>Sphingobacteriia</taxon>
        <taxon>Sphingobacteriales</taxon>
        <taxon>Sphingobacteriaceae</taxon>
        <taxon>Pedobacter</taxon>
    </lineage>
</organism>
<proteinExistence type="predicted"/>
<keyword evidence="2" id="KW-1185">Reference proteome</keyword>
<dbReference type="AlphaFoldDB" id="A0A317F2L8"/>
<protein>
    <submittedName>
        <fullName evidence="1">Uncharacterized protein</fullName>
    </submittedName>
</protein>
<evidence type="ECO:0000313" key="2">
    <source>
        <dbReference type="Proteomes" id="UP000245391"/>
    </source>
</evidence>
<comment type="caution">
    <text evidence="1">The sequence shown here is derived from an EMBL/GenBank/DDBJ whole genome shotgun (WGS) entry which is preliminary data.</text>
</comment>
<sequence>MNKSILKNTNPSINWYHEVLSALTNDGTDFVLEIEDDYVFIKNDGLIINLLDLGNNFLPADLIKLQEHYSVKNIKLIHLWEDVWFNRKDQVLARLKSIFGYNSKIHGRQTKIEKLSKPIAETFLNVNHLQGYVSSRYKLGLFFKGELVAVATFSALRKMNHSENYKSVELIRFAVKAGYSVIGGLSKLISSFRDLQKPNDIMTYADRDWSTGEAYIKLGFEFTAGLAPQTFNLDENFNRKLRKENDEKNDPVVYNTGSLKYLLRF</sequence>
<evidence type="ECO:0000313" key="1">
    <source>
        <dbReference type="EMBL" id="PWS33414.1"/>
    </source>
</evidence>
<reference evidence="2" key="1">
    <citation type="submission" date="2018-05" db="EMBL/GenBank/DDBJ databases">
        <title>Pedobacter paludis sp. nov., isolated from wetland soil.</title>
        <authorList>
            <person name="Zhang Y."/>
        </authorList>
    </citation>
    <scope>NUCLEOTIDE SEQUENCE [LARGE SCALE GENOMIC DNA]</scope>
    <source>
        <strain evidence="2">R-8</strain>
    </source>
</reference>
<dbReference type="RefSeq" id="WP_109928000.1">
    <property type="nucleotide sequence ID" value="NZ_QGNY01000001.1"/>
</dbReference>
<dbReference type="OrthoDB" id="943693at2"/>
<dbReference type="Proteomes" id="UP000245391">
    <property type="component" value="Unassembled WGS sequence"/>
</dbReference>
<dbReference type="EMBL" id="QGNY01000001">
    <property type="protein sequence ID" value="PWS33414.1"/>
    <property type="molecule type" value="Genomic_DNA"/>
</dbReference>
<gene>
    <name evidence="1" type="ORF">DF947_01965</name>
</gene>